<gene>
    <name evidence="2" type="ORF">ACFQ1E_05595</name>
</gene>
<name>A0ABW3H563_9SPHN</name>
<keyword evidence="1" id="KW-0472">Membrane</keyword>
<keyword evidence="3" id="KW-1185">Reference proteome</keyword>
<protein>
    <submittedName>
        <fullName evidence="2">Uncharacterized protein</fullName>
    </submittedName>
</protein>
<dbReference type="Proteomes" id="UP001596977">
    <property type="component" value="Unassembled WGS sequence"/>
</dbReference>
<sequence>MDAPPNDSPSHSLAGRIAAAARAMLAHGEAAPPPGRRDWIVAGALAALIAAGPLVTIAGAKLMAGAARADARRMTEAAAPRIAARDAAARDRRVLAALVRRAGAGATLEALAKALPPEARVQFIARGADGRIEADVAAPDPDALRAAIRAEPLLAGLRDAGQRQADTMMIVSLKELAQ</sequence>
<dbReference type="RefSeq" id="WP_264943392.1">
    <property type="nucleotide sequence ID" value="NZ_JAPDRA010000002.1"/>
</dbReference>
<proteinExistence type="predicted"/>
<evidence type="ECO:0000256" key="1">
    <source>
        <dbReference type="SAM" id="Phobius"/>
    </source>
</evidence>
<organism evidence="2 3">
    <name type="scientific">Sphingomonas canadensis</name>
    <dbReference type="NCBI Taxonomy" id="1219257"/>
    <lineage>
        <taxon>Bacteria</taxon>
        <taxon>Pseudomonadati</taxon>
        <taxon>Pseudomonadota</taxon>
        <taxon>Alphaproteobacteria</taxon>
        <taxon>Sphingomonadales</taxon>
        <taxon>Sphingomonadaceae</taxon>
        <taxon>Sphingomonas</taxon>
    </lineage>
</organism>
<feature type="transmembrane region" description="Helical" evidence="1">
    <location>
        <begin position="39"/>
        <end position="64"/>
    </location>
</feature>
<reference evidence="3" key="1">
    <citation type="journal article" date="2019" name="Int. J. Syst. Evol. Microbiol.">
        <title>The Global Catalogue of Microorganisms (GCM) 10K type strain sequencing project: providing services to taxonomists for standard genome sequencing and annotation.</title>
        <authorList>
            <consortium name="The Broad Institute Genomics Platform"/>
            <consortium name="The Broad Institute Genome Sequencing Center for Infectious Disease"/>
            <person name="Wu L."/>
            <person name="Ma J."/>
        </authorList>
    </citation>
    <scope>NUCLEOTIDE SEQUENCE [LARGE SCALE GENOMIC DNA]</scope>
    <source>
        <strain evidence="3">CCUG 62982</strain>
    </source>
</reference>
<keyword evidence="1" id="KW-1133">Transmembrane helix</keyword>
<comment type="caution">
    <text evidence="2">The sequence shown here is derived from an EMBL/GenBank/DDBJ whole genome shotgun (WGS) entry which is preliminary data.</text>
</comment>
<evidence type="ECO:0000313" key="2">
    <source>
        <dbReference type="EMBL" id="MFD0945805.1"/>
    </source>
</evidence>
<dbReference type="EMBL" id="JBHTJG010000002">
    <property type="protein sequence ID" value="MFD0945805.1"/>
    <property type="molecule type" value="Genomic_DNA"/>
</dbReference>
<evidence type="ECO:0000313" key="3">
    <source>
        <dbReference type="Proteomes" id="UP001596977"/>
    </source>
</evidence>
<keyword evidence="1" id="KW-0812">Transmembrane</keyword>
<accession>A0ABW3H563</accession>